<evidence type="ECO:0000256" key="4">
    <source>
        <dbReference type="ARBA" id="ARBA00022989"/>
    </source>
</evidence>
<evidence type="ECO:0000256" key="1">
    <source>
        <dbReference type="ARBA" id="ARBA00004651"/>
    </source>
</evidence>
<feature type="transmembrane region" description="Helical" evidence="6">
    <location>
        <begin position="120"/>
        <end position="142"/>
    </location>
</feature>
<feature type="transmembrane region" description="Helical" evidence="6">
    <location>
        <begin position="78"/>
        <end position="99"/>
    </location>
</feature>
<feature type="transmembrane region" description="Helical" evidence="6">
    <location>
        <begin position="195"/>
        <end position="213"/>
    </location>
</feature>
<evidence type="ECO:0000313" key="8">
    <source>
        <dbReference type="Proteomes" id="UP000034491"/>
    </source>
</evidence>
<evidence type="ECO:0000256" key="3">
    <source>
        <dbReference type="ARBA" id="ARBA00022692"/>
    </source>
</evidence>
<feature type="transmembrane region" description="Helical" evidence="6">
    <location>
        <begin position="162"/>
        <end position="183"/>
    </location>
</feature>
<accession>A0A0M2R446</accession>
<evidence type="ECO:0008006" key="9">
    <source>
        <dbReference type="Google" id="ProtNLM"/>
    </source>
</evidence>
<organism evidence="7 8">
    <name type="scientific">Kiloniella litopenaei</name>
    <dbReference type="NCBI Taxonomy" id="1549748"/>
    <lineage>
        <taxon>Bacteria</taxon>
        <taxon>Pseudomonadati</taxon>
        <taxon>Pseudomonadota</taxon>
        <taxon>Alphaproteobacteria</taxon>
        <taxon>Rhodospirillales</taxon>
        <taxon>Kiloniellaceae</taxon>
        <taxon>Kiloniella</taxon>
    </lineage>
</organism>
<protein>
    <recommendedName>
        <fullName evidence="9">Threonine transporter RhtB</fullName>
    </recommendedName>
</protein>
<sequence length="216" mass="23057">MPQLLPDLSLLIPFILAGIALNLTPGVDMAYVLAKTTHQGKKAGLLAALGISLGSMVHATASALGISALLAASETAFLTLKIAGAIYLFYIAYKILTAPSQNHRENKEHSISTKSKNGRIILEGAMTNLLNPKIGLFMLAFLPQFIDAAPQDVVWQTLALGLLFNINGYIVFVVLITLTSLAAAKIKASRVTKTLLRWITATILGGMAIRIAFTNN</sequence>
<feature type="transmembrane region" description="Helical" evidence="6">
    <location>
        <begin position="12"/>
        <end position="33"/>
    </location>
</feature>
<comment type="caution">
    <text evidence="7">The sequence shown here is derived from an EMBL/GenBank/DDBJ whole genome shotgun (WGS) entry which is preliminary data.</text>
</comment>
<comment type="subcellular location">
    <subcellularLocation>
        <location evidence="1">Cell membrane</location>
        <topology evidence="1">Multi-pass membrane protein</topology>
    </subcellularLocation>
</comment>
<dbReference type="GO" id="GO:0015171">
    <property type="term" value="F:amino acid transmembrane transporter activity"/>
    <property type="evidence" value="ECO:0007669"/>
    <property type="project" value="TreeGrafter"/>
</dbReference>
<dbReference type="RefSeq" id="WP_046508046.1">
    <property type="nucleotide sequence ID" value="NZ_LANI01000019.1"/>
</dbReference>
<keyword evidence="4 6" id="KW-1133">Transmembrane helix</keyword>
<dbReference type="AlphaFoldDB" id="A0A0M2R446"/>
<evidence type="ECO:0000256" key="6">
    <source>
        <dbReference type="SAM" id="Phobius"/>
    </source>
</evidence>
<proteinExistence type="predicted"/>
<reference evidence="7 8" key="1">
    <citation type="submission" date="2015-03" db="EMBL/GenBank/DDBJ databases">
        <title>Genome sequence of Kiloniella sp. P1-1, isolated from the gut microflora of Pacific white shrimp, Penaeus vannamei.</title>
        <authorList>
            <person name="Shao Z."/>
            <person name="Wang L."/>
            <person name="Li X."/>
        </authorList>
    </citation>
    <scope>NUCLEOTIDE SEQUENCE [LARGE SCALE GENOMIC DNA]</scope>
    <source>
        <strain evidence="7 8">P1-1</strain>
    </source>
</reference>
<dbReference type="Pfam" id="PF01810">
    <property type="entry name" value="LysE"/>
    <property type="match status" value="1"/>
</dbReference>
<gene>
    <name evidence="7" type="ORF">WH95_13265</name>
</gene>
<dbReference type="InterPro" id="IPR001123">
    <property type="entry name" value="LeuE-type"/>
</dbReference>
<dbReference type="Proteomes" id="UP000034491">
    <property type="component" value="Unassembled WGS sequence"/>
</dbReference>
<keyword evidence="5 6" id="KW-0472">Membrane</keyword>
<evidence type="ECO:0000256" key="5">
    <source>
        <dbReference type="ARBA" id="ARBA00023136"/>
    </source>
</evidence>
<dbReference type="GO" id="GO:0005886">
    <property type="term" value="C:plasma membrane"/>
    <property type="evidence" value="ECO:0007669"/>
    <property type="project" value="UniProtKB-SubCell"/>
</dbReference>
<dbReference type="OrthoDB" id="9807053at2"/>
<dbReference type="STRING" id="1549748.WH95_13265"/>
<dbReference type="PIRSF" id="PIRSF006324">
    <property type="entry name" value="LeuE"/>
    <property type="match status" value="1"/>
</dbReference>
<name>A0A0M2R446_9PROT</name>
<evidence type="ECO:0000256" key="2">
    <source>
        <dbReference type="ARBA" id="ARBA00022475"/>
    </source>
</evidence>
<evidence type="ECO:0000313" key="7">
    <source>
        <dbReference type="EMBL" id="KKJ76441.1"/>
    </source>
</evidence>
<dbReference type="EMBL" id="LANI01000019">
    <property type="protein sequence ID" value="KKJ76441.1"/>
    <property type="molecule type" value="Genomic_DNA"/>
</dbReference>
<dbReference type="PANTHER" id="PTHR30086:SF20">
    <property type="entry name" value="ARGININE EXPORTER PROTEIN ARGO-RELATED"/>
    <property type="match status" value="1"/>
</dbReference>
<feature type="transmembrane region" description="Helical" evidence="6">
    <location>
        <begin position="45"/>
        <end position="72"/>
    </location>
</feature>
<keyword evidence="3 6" id="KW-0812">Transmembrane</keyword>
<keyword evidence="8" id="KW-1185">Reference proteome</keyword>
<keyword evidence="2" id="KW-1003">Cell membrane</keyword>
<dbReference type="PANTHER" id="PTHR30086">
    <property type="entry name" value="ARGININE EXPORTER PROTEIN ARGO"/>
    <property type="match status" value="1"/>
</dbReference>